<evidence type="ECO:0000313" key="3">
    <source>
        <dbReference type="Proteomes" id="UP001642540"/>
    </source>
</evidence>
<name>A0ABP1RAZ4_9HEXA</name>
<protein>
    <submittedName>
        <fullName evidence="2">Uncharacterized protein</fullName>
    </submittedName>
</protein>
<organism evidence="2 3">
    <name type="scientific">Orchesella dallaii</name>
    <dbReference type="NCBI Taxonomy" id="48710"/>
    <lineage>
        <taxon>Eukaryota</taxon>
        <taxon>Metazoa</taxon>
        <taxon>Ecdysozoa</taxon>
        <taxon>Arthropoda</taxon>
        <taxon>Hexapoda</taxon>
        <taxon>Collembola</taxon>
        <taxon>Entomobryomorpha</taxon>
        <taxon>Entomobryoidea</taxon>
        <taxon>Orchesellidae</taxon>
        <taxon>Orchesellinae</taxon>
        <taxon>Orchesella</taxon>
    </lineage>
</organism>
<accession>A0ABP1RAZ4</accession>
<keyword evidence="1" id="KW-0472">Membrane</keyword>
<gene>
    <name evidence="2" type="ORF">ODALV1_LOCUS20706</name>
</gene>
<comment type="caution">
    <text evidence="2">The sequence shown here is derived from an EMBL/GenBank/DDBJ whole genome shotgun (WGS) entry which is preliminary data.</text>
</comment>
<dbReference type="Proteomes" id="UP001642540">
    <property type="component" value="Unassembled WGS sequence"/>
</dbReference>
<evidence type="ECO:0000256" key="1">
    <source>
        <dbReference type="SAM" id="Phobius"/>
    </source>
</evidence>
<keyword evidence="3" id="KW-1185">Reference proteome</keyword>
<proteinExistence type="predicted"/>
<reference evidence="2 3" key="1">
    <citation type="submission" date="2024-08" db="EMBL/GenBank/DDBJ databases">
        <authorList>
            <person name="Cucini C."/>
            <person name="Frati F."/>
        </authorList>
    </citation>
    <scope>NUCLEOTIDE SEQUENCE [LARGE SCALE GENOMIC DNA]</scope>
</reference>
<sequence>MLQTLLDDETVVDLQQEDELQEADPNQPLISSLPCTFKFKKMIAAAIVVLSCISGIILLVVWQADKTSIIPTPTPTIPPGPSPVPTIRPLPKNASDLPAETLLYLVFDKNQLDFIEIKCIPQSPPTFKFILMVESFANFTGASNTKDHAMVAVSRQAAESMFGLDYNHQTPIPLPPQACQVMQAAALVE</sequence>
<evidence type="ECO:0000313" key="2">
    <source>
        <dbReference type="EMBL" id="CAL8124648.1"/>
    </source>
</evidence>
<feature type="transmembrane region" description="Helical" evidence="1">
    <location>
        <begin position="42"/>
        <end position="62"/>
    </location>
</feature>
<keyword evidence="1" id="KW-1133">Transmembrane helix</keyword>
<dbReference type="EMBL" id="CAXLJM020000068">
    <property type="protein sequence ID" value="CAL8124648.1"/>
    <property type="molecule type" value="Genomic_DNA"/>
</dbReference>
<keyword evidence="1" id="KW-0812">Transmembrane</keyword>